<feature type="coiled-coil region" evidence="1">
    <location>
        <begin position="381"/>
        <end position="439"/>
    </location>
</feature>
<accession>A0A5M9N2H3</accession>
<keyword evidence="1" id="KW-0175">Coiled coil</keyword>
<name>A0A5M9N2H3_9EURO</name>
<reference evidence="3 4" key="1">
    <citation type="submission" date="2019-08" db="EMBL/GenBank/DDBJ databases">
        <title>The genome sequence of a newly discovered highly antifungal drug resistant Aspergillus species, Aspergillus tanneri NIH 1004.</title>
        <authorList>
            <person name="Mounaud S."/>
            <person name="Singh I."/>
            <person name="Joardar V."/>
            <person name="Pakala S."/>
            <person name="Pakala S."/>
            <person name="Venepally P."/>
            <person name="Chung J.K."/>
            <person name="Losada L."/>
            <person name="Nierman W.C."/>
        </authorList>
    </citation>
    <scope>NUCLEOTIDE SEQUENCE [LARGE SCALE GENOMIC DNA]</scope>
    <source>
        <strain evidence="3 4">NIH1004</strain>
    </source>
</reference>
<feature type="region of interest" description="Disordered" evidence="2">
    <location>
        <begin position="335"/>
        <end position="379"/>
    </location>
</feature>
<dbReference type="OrthoDB" id="4494726at2759"/>
<evidence type="ECO:0000313" key="3">
    <source>
        <dbReference type="EMBL" id="KAA8651189.1"/>
    </source>
</evidence>
<proteinExistence type="predicted"/>
<feature type="compositionally biased region" description="Polar residues" evidence="2">
    <location>
        <begin position="338"/>
        <end position="348"/>
    </location>
</feature>
<dbReference type="VEuPathDB" id="FungiDB:EYZ11_008950"/>
<protein>
    <recommendedName>
        <fullName evidence="5">MULE transposase domain-containing protein</fullName>
    </recommendedName>
</protein>
<evidence type="ECO:0008006" key="5">
    <source>
        <dbReference type="Google" id="ProtNLM"/>
    </source>
</evidence>
<dbReference type="RefSeq" id="XP_033430550.1">
    <property type="nucleotide sequence ID" value="XM_033564793.1"/>
</dbReference>
<dbReference type="EMBL" id="QUQM01000002">
    <property type="protein sequence ID" value="KAA8651189.1"/>
    <property type="molecule type" value="Genomic_DNA"/>
</dbReference>
<dbReference type="Proteomes" id="UP000324241">
    <property type="component" value="Unassembled WGS sequence"/>
</dbReference>
<comment type="caution">
    <text evidence="3">The sequence shown here is derived from an EMBL/GenBank/DDBJ whole genome shotgun (WGS) entry which is preliminary data.</text>
</comment>
<dbReference type="AlphaFoldDB" id="A0A5M9N2H3"/>
<evidence type="ECO:0000256" key="2">
    <source>
        <dbReference type="SAM" id="MobiDB-lite"/>
    </source>
</evidence>
<feature type="compositionally biased region" description="Polar residues" evidence="2">
    <location>
        <begin position="359"/>
        <end position="379"/>
    </location>
</feature>
<evidence type="ECO:0000256" key="1">
    <source>
        <dbReference type="SAM" id="Coils"/>
    </source>
</evidence>
<evidence type="ECO:0000313" key="4">
    <source>
        <dbReference type="Proteomes" id="UP000324241"/>
    </source>
</evidence>
<sequence length="442" mass="51349">MSVYLIYITWCAQTSTTTTKQAIRKDSTGDKKNYSTGSRPKFDYSPQLEAFCQQYNASTLGEIHSSFCNKDRIATIIQKQRLLSYPNGQDINGLIFLQEIDQHVKDYIQEVYHDSQGTMVLCGFKEQIQLLAQLTSFEVDMSYKRLRSKEMNKVLFATFLPDQCKIITLLRVFTTEDSTEGYYLLFKRVFALVQKISRKPVHFDPIHGTGIYGIIVDMDSKQYSGYENENVQNWAKHKKNAIIKAGLNKACSKIQPCYFDLLRNHTNAVEQSHQKLYTLGRYLTFVEAVKNSAKLDKDDILQYNNSLQFNVHHSYRMLNMEANYLRHISRERGHKRQWSTTESNTSEDQVAPPARRPSRSCTQSSSQNGDNESTISSQDLRRVASTNVLTLEERYKELELRRLEAEVKQKEEQIRLQQLENERLELDLIERRIRIQNAQLSG</sequence>
<gene>
    <name evidence="3" type="ORF">ATNIH1004_000067</name>
</gene>
<organism evidence="3 4">
    <name type="scientific">Aspergillus tanneri</name>
    <dbReference type="NCBI Taxonomy" id="1220188"/>
    <lineage>
        <taxon>Eukaryota</taxon>
        <taxon>Fungi</taxon>
        <taxon>Dikarya</taxon>
        <taxon>Ascomycota</taxon>
        <taxon>Pezizomycotina</taxon>
        <taxon>Eurotiomycetes</taxon>
        <taxon>Eurotiomycetidae</taxon>
        <taxon>Eurotiales</taxon>
        <taxon>Aspergillaceae</taxon>
        <taxon>Aspergillus</taxon>
        <taxon>Aspergillus subgen. Circumdati</taxon>
    </lineage>
</organism>
<dbReference type="GeneID" id="54322769"/>